<reference evidence="5 6" key="1">
    <citation type="journal article" date="2020" name="bioRxiv">
        <title>Whole genome comparisons of ergot fungi reveals the divergence and evolution of species within the genus Claviceps are the result of varying mechanisms driving genome evolution and host range expansion.</title>
        <authorList>
            <person name="Wyka S.A."/>
            <person name="Mondo S.J."/>
            <person name="Liu M."/>
            <person name="Dettman J."/>
            <person name="Nalam V."/>
            <person name="Broders K.D."/>
        </authorList>
    </citation>
    <scope>NUCLEOTIDE SEQUENCE [LARGE SCALE GENOMIC DNA]</scope>
    <source>
        <strain evidence="5 6">Clav52</strain>
    </source>
</reference>
<dbReference type="Pfam" id="PF00106">
    <property type="entry name" value="adh_short"/>
    <property type="match status" value="1"/>
</dbReference>
<dbReference type="InterPro" id="IPR002347">
    <property type="entry name" value="SDR_fam"/>
</dbReference>
<evidence type="ECO:0000259" key="4">
    <source>
        <dbReference type="SMART" id="SM00822"/>
    </source>
</evidence>
<feature type="domain" description="Ketoreductase" evidence="4">
    <location>
        <begin position="7"/>
        <end position="183"/>
    </location>
</feature>
<keyword evidence="3" id="KW-0560">Oxidoreductase</keyword>
<comment type="similarity">
    <text evidence="1">Belongs to the short-chain dehydrogenases/reductases (SDR) family.</text>
</comment>
<protein>
    <recommendedName>
        <fullName evidence="4">Ketoreductase domain-containing protein</fullName>
    </recommendedName>
</protein>
<organism evidence="5 6">
    <name type="scientific">Claviceps aff. purpurea</name>
    <dbReference type="NCBI Taxonomy" id="1967640"/>
    <lineage>
        <taxon>Eukaryota</taxon>
        <taxon>Fungi</taxon>
        <taxon>Dikarya</taxon>
        <taxon>Ascomycota</taxon>
        <taxon>Pezizomycotina</taxon>
        <taxon>Sordariomycetes</taxon>
        <taxon>Hypocreomycetidae</taxon>
        <taxon>Hypocreales</taxon>
        <taxon>Clavicipitaceae</taxon>
        <taxon>Claviceps</taxon>
    </lineage>
</organism>
<dbReference type="PROSITE" id="PS00061">
    <property type="entry name" value="ADH_SHORT"/>
    <property type="match status" value="1"/>
</dbReference>
<dbReference type="AlphaFoldDB" id="A0A9P7U930"/>
<dbReference type="EMBL" id="SRRH01000033">
    <property type="protein sequence ID" value="KAG6301958.1"/>
    <property type="molecule type" value="Genomic_DNA"/>
</dbReference>
<comment type="caution">
    <text evidence="5">The sequence shown here is derived from an EMBL/GenBank/DDBJ whole genome shotgun (WGS) entry which is preliminary data.</text>
</comment>
<sequence>MTMAQTMTYLITGANRGIGRQLASDLLLRPSTTVIATVRKPTHETALSLKSLPTGPYSRLLVMHLDDEDKDAAYNTLPERLASQGISIVDIVIANAGTAPSFTTTLNTQIESVQACFATNAIGPLQLFHACWSFLQATDAADARRRKFVLVSSVSGSIGSLDHETYPNTAYAMSKAAANWLAKKLSVEFRDMGLKVGIVHPGWVQTEMGQTLADAVGVQEPPVTVEESSRQVLKLIDDLSFETTHGKFMAIGGQELQW</sequence>
<name>A0A9P7U930_9HYPO</name>
<dbReference type="CDD" id="cd05325">
    <property type="entry name" value="carb_red_sniffer_like_SDR_c"/>
    <property type="match status" value="1"/>
</dbReference>
<evidence type="ECO:0000256" key="2">
    <source>
        <dbReference type="ARBA" id="ARBA00022857"/>
    </source>
</evidence>
<dbReference type="PANTHER" id="PTHR43544:SF7">
    <property type="entry name" value="NADB-LER2"/>
    <property type="match status" value="1"/>
</dbReference>
<evidence type="ECO:0000313" key="5">
    <source>
        <dbReference type="EMBL" id="KAG6301958.1"/>
    </source>
</evidence>
<dbReference type="GO" id="GO:0005737">
    <property type="term" value="C:cytoplasm"/>
    <property type="evidence" value="ECO:0007669"/>
    <property type="project" value="TreeGrafter"/>
</dbReference>
<gene>
    <name evidence="5" type="ORF">E4U09_004134</name>
</gene>
<dbReference type="GO" id="GO:0016491">
    <property type="term" value="F:oxidoreductase activity"/>
    <property type="evidence" value="ECO:0007669"/>
    <property type="project" value="UniProtKB-KW"/>
</dbReference>
<dbReference type="Gene3D" id="3.40.50.720">
    <property type="entry name" value="NAD(P)-binding Rossmann-like Domain"/>
    <property type="match status" value="1"/>
</dbReference>
<dbReference type="InterPro" id="IPR020904">
    <property type="entry name" value="Sc_DH/Rdtase_CS"/>
</dbReference>
<dbReference type="SUPFAM" id="SSF51735">
    <property type="entry name" value="NAD(P)-binding Rossmann-fold domains"/>
    <property type="match status" value="1"/>
</dbReference>
<proteinExistence type="inferred from homology"/>
<dbReference type="SMART" id="SM00822">
    <property type="entry name" value="PKS_KR"/>
    <property type="match status" value="1"/>
</dbReference>
<dbReference type="InterPro" id="IPR057326">
    <property type="entry name" value="KR_dom"/>
</dbReference>
<dbReference type="InterPro" id="IPR051468">
    <property type="entry name" value="Fungal_SecMetab_SDRs"/>
</dbReference>
<keyword evidence="6" id="KW-1185">Reference proteome</keyword>
<dbReference type="InterPro" id="IPR036291">
    <property type="entry name" value="NAD(P)-bd_dom_sf"/>
</dbReference>
<evidence type="ECO:0000313" key="6">
    <source>
        <dbReference type="Proteomes" id="UP000707071"/>
    </source>
</evidence>
<accession>A0A9P7U930</accession>
<evidence type="ECO:0000256" key="1">
    <source>
        <dbReference type="ARBA" id="ARBA00006484"/>
    </source>
</evidence>
<keyword evidence="2" id="KW-0521">NADP</keyword>
<evidence type="ECO:0000256" key="3">
    <source>
        <dbReference type="ARBA" id="ARBA00023002"/>
    </source>
</evidence>
<dbReference type="PANTHER" id="PTHR43544">
    <property type="entry name" value="SHORT-CHAIN DEHYDROGENASE/REDUCTASE"/>
    <property type="match status" value="1"/>
</dbReference>
<dbReference type="PRINTS" id="PR00081">
    <property type="entry name" value="GDHRDH"/>
</dbReference>
<dbReference type="Proteomes" id="UP000707071">
    <property type="component" value="Unassembled WGS sequence"/>
</dbReference>